<dbReference type="Proteomes" id="UP000005583">
    <property type="component" value="Unassembled WGS sequence"/>
</dbReference>
<proteinExistence type="predicted"/>
<protein>
    <recommendedName>
        <fullName evidence="3">EVE domain-containing protein</fullName>
    </recommendedName>
</protein>
<dbReference type="PATRIC" id="fig|525365.8.peg.155"/>
<dbReference type="HOGENOM" id="CLU_2035133_0_0_9"/>
<dbReference type="STRING" id="525365.HMPREF0548_1175"/>
<keyword evidence="2" id="KW-1185">Reference proteome</keyword>
<reference evidence="1 2" key="1">
    <citation type="submission" date="2009-01" db="EMBL/GenBank/DDBJ databases">
        <authorList>
            <person name="Qin X."/>
            <person name="Bachman B."/>
            <person name="Battles P."/>
            <person name="Bell A."/>
            <person name="Bess C."/>
            <person name="Bickham C."/>
            <person name="Chaboub L."/>
            <person name="Chen D."/>
            <person name="Coyle M."/>
            <person name="Deiros D.R."/>
            <person name="Dinh H."/>
            <person name="Forbes L."/>
            <person name="Fowler G."/>
            <person name="Francisco L."/>
            <person name="Fu Q."/>
            <person name="Gubbala S."/>
            <person name="Hale W."/>
            <person name="Han Y."/>
            <person name="Hemphill L."/>
            <person name="Highlander S.K."/>
            <person name="Hirani K."/>
            <person name="Hogues M."/>
            <person name="Jackson L."/>
            <person name="Jakkamsetti A."/>
            <person name="Javaid M."/>
            <person name="Jiang H."/>
            <person name="Korchina V."/>
            <person name="Kovar C."/>
            <person name="Lara F."/>
            <person name="Lee S."/>
            <person name="Mata R."/>
            <person name="Mathew T."/>
            <person name="Moen C."/>
            <person name="Morales K."/>
            <person name="Munidasa M."/>
            <person name="Nazareth L."/>
            <person name="Ngo R."/>
            <person name="Nguyen L."/>
            <person name="Okwuonu G."/>
            <person name="Ongeri F."/>
            <person name="Patil S."/>
            <person name="Petrosino J."/>
            <person name="Pham C."/>
            <person name="Pham P."/>
            <person name="Pu L.-L."/>
            <person name="Puazo M."/>
            <person name="Raj R."/>
            <person name="Reid J."/>
            <person name="Rouhana J."/>
            <person name="Saada N."/>
            <person name="Shang Y."/>
            <person name="Simmons D."/>
            <person name="Thornton R."/>
            <person name="Warren J."/>
            <person name="Weissenberger G."/>
            <person name="Zhang J."/>
            <person name="Zhang L."/>
            <person name="Zhou C."/>
            <person name="Zhu D."/>
            <person name="Muzny D."/>
            <person name="Worley K."/>
            <person name="Gibbs R."/>
        </authorList>
    </citation>
    <scope>NUCLEOTIDE SEQUENCE [LARGE SCALE GENOMIC DNA]</scope>
    <source>
        <strain evidence="1 2">DSM 16047</strain>
    </source>
</reference>
<evidence type="ECO:0008006" key="3">
    <source>
        <dbReference type="Google" id="ProtNLM"/>
    </source>
</evidence>
<evidence type="ECO:0000313" key="1">
    <source>
        <dbReference type="EMBL" id="EEJ71933.1"/>
    </source>
</evidence>
<dbReference type="AlphaFoldDB" id="C2ENC9"/>
<dbReference type="EMBL" id="ACGU01000055">
    <property type="protein sequence ID" value="EEJ71933.1"/>
    <property type="molecule type" value="Genomic_DNA"/>
</dbReference>
<comment type="caution">
    <text evidence="1">The sequence shown here is derived from an EMBL/GenBank/DDBJ whole genome shotgun (WGS) entry which is preliminary data.</text>
</comment>
<dbReference type="RefSeq" id="WP_007125703.1">
    <property type="nucleotide sequence ID" value="NZ_AZFO01000010.1"/>
</dbReference>
<name>C2ENC9_9LACO</name>
<accession>C2ENC9</accession>
<evidence type="ECO:0000313" key="2">
    <source>
        <dbReference type="Proteomes" id="UP000005583"/>
    </source>
</evidence>
<gene>
    <name evidence="1" type="ORF">HMPREF0548_1175</name>
</gene>
<dbReference type="eggNOG" id="COG2315">
    <property type="taxonomic scope" value="Bacteria"/>
</dbReference>
<organism evidence="1 2">
    <name type="scientific">Lactobacillus ultunensis DSM 16047</name>
    <dbReference type="NCBI Taxonomy" id="525365"/>
    <lineage>
        <taxon>Bacteria</taxon>
        <taxon>Bacillati</taxon>
        <taxon>Bacillota</taxon>
        <taxon>Bacilli</taxon>
        <taxon>Lactobacillales</taxon>
        <taxon>Lactobacillaceae</taxon>
        <taxon>Lactobacillus</taxon>
    </lineage>
</organism>
<sequence>MIPANPSYFDIMNAFNDTDNIIWKQSTKIKPGDIVFMYVGSPISAIIHQCKVLEVNIPYDYQGKNLKITHVMRIQRIASYPKNEYTFKKLADYDVRAIRGPRHVPEKLLKDLLKRQKASSH</sequence>